<name>A0A2N5NNF6_MEDGN</name>
<evidence type="ECO:0000313" key="2">
    <source>
        <dbReference type="Proteomes" id="UP001297370"/>
    </source>
</evidence>
<dbReference type="EMBL" id="JAJBOM010000024">
    <property type="protein sequence ID" value="MCB5620343.1"/>
    <property type="molecule type" value="Genomic_DNA"/>
</dbReference>
<gene>
    <name evidence="1" type="ORF">LIQ08_14460</name>
</gene>
<proteinExistence type="predicted"/>
<dbReference type="Proteomes" id="UP001297370">
    <property type="component" value="Unassembled WGS sequence"/>
</dbReference>
<dbReference type="AlphaFoldDB" id="A0A2N5NNF6"/>
<evidence type="ECO:0000313" key="1">
    <source>
        <dbReference type="EMBL" id="MCB5620343.1"/>
    </source>
</evidence>
<comment type="caution">
    <text evidence="1">The sequence shown here is derived from an EMBL/GenBank/DDBJ whole genome shotgun (WGS) entry which is preliminary data.</text>
</comment>
<reference evidence="1" key="1">
    <citation type="submission" date="2021-10" db="EMBL/GenBank/DDBJ databases">
        <title>Collection of gut derived symbiotic bacterial strains cultured from healthy donors.</title>
        <authorList>
            <person name="Lin H."/>
            <person name="Littmann E."/>
            <person name="Claire K."/>
            <person name="Pamer E."/>
        </authorList>
    </citation>
    <scope>NUCLEOTIDE SEQUENCE</scope>
    <source>
        <strain evidence="1">MSK.23.18</strain>
    </source>
</reference>
<sequence>MPLVGDCCVNLSGRNVTVTDGNNRAIGELMNREFFTVIGAEGSLVAIYFLGPSGQPLRGYLNGAPASSKTPIHTRPYGTVSLNGQNYVAFMMRQTMNLYNFNGQVVGSVAAGKRVLCKSSMASIDSPFLKAINFAEKRTGGWDSMADSTGAYGYVDTGLRTSSSASGIALYGNW</sequence>
<organism evidence="1 2">
    <name type="scientific">Mediterraneibacter gnavus</name>
    <name type="common">Ruminococcus gnavus</name>
    <dbReference type="NCBI Taxonomy" id="33038"/>
    <lineage>
        <taxon>Bacteria</taxon>
        <taxon>Bacillati</taxon>
        <taxon>Bacillota</taxon>
        <taxon>Clostridia</taxon>
        <taxon>Lachnospirales</taxon>
        <taxon>Lachnospiraceae</taxon>
        <taxon>Mediterraneibacter</taxon>
    </lineage>
</organism>
<protein>
    <submittedName>
        <fullName evidence="1">Uncharacterized protein</fullName>
    </submittedName>
</protein>
<accession>A0A2N5NNF6</accession>
<dbReference type="RefSeq" id="WP_101874986.1">
    <property type="nucleotide sequence ID" value="NZ_CAXSNP010000022.1"/>
</dbReference>